<dbReference type="InterPro" id="IPR037682">
    <property type="entry name" value="TonB_C"/>
</dbReference>
<keyword evidence="3" id="KW-0813">Transport</keyword>
<reference evidence="12" key="1">
    <citation type="submission" date="2023-06" db="EMBL/GenBank/DDBJ databases">
        <authorList>
            <person name="Zhang S."/>
        </authorList>
    </citation>
    <scope>NUCLEOTIDE SEQUENCE</scope>
    <source>
        <strain evidence="12">SG2303</strain>
    </source>
</reference>
<evidence type="ECO:0000313" key="13">
    <source>
        <dbReference type="Proteomes" id="UP001168540"/>
    </source>
</evidence>
<dbReference type="Proteomes" id="UP001168540">
    <property type="component" value="Unassembled WGS sequence"/>
</dbReference>
<evidence type="ECO:0000256" key="6">
    <source>
        <dbReference type="ARBA" id="ARBA00022692"/>
    </source>
</evidence>
<sequence length="268" mass="27446">MNRLPVPRGLALAILFSLTVHAVLLAALRPWPAGSPSGTVPLQVGLLVQGDGEKAAGNEVRPAGRGTMPAASPARTTPLPAVSHPLNAPSQPSRTMAAQTADRALPVGKSAETAAAPAQKSASLSAQSQTVAADTGHAGTAANPATVPGEQGSTAGGSDSGAGSGQGQGGGHAITPVRDGSSRFDHPRPAYPARSRDLGEEGRVELKVRVGHDGIPLEVRIWHSSGFQRLDRAAQRAVERWLFAPAPDGDTPVEAWPSVKITFSLADY</sequence>
<evidence type="ECO:0000256" key="1">
    <source>
        <dbReference type="ARBA" id="ARBA00004383"/>
    </source>
</evidence>
<evidence type="ECO:0000256" key="5">
    <source>
        <dbReference type="ARBA" id="ARBA00022519"/>
    </source>
</evidence>
<feature type="compositionally biased region" description="Basic and acidic residues" evidence="10">
    <location>
        <begin position="180"/>
        <end position="198"/>
    </location>
</feature>
<dbReference type="NCBIfam" id="TIGR01352">
    <property type="entry name" value="tonB_Cterm"/>
    <property type="match status" value="1"/>
</dbReference>
<protein>
    <submittedName>
        <fullName evidence="12">TonB family protein</fullName>
    </submittedName>
</protein>
<keyword evidence="4" id="KW-1003">Cell membrane</keyword>
<evidence type="ECO:0000313" key="12">
    <source>
        <dbReference type="EMBL" id="MDN0075814.1"/>
    </source>
</evidence>
<dbReference type="Gene3D" id="3.30.1150.10">
    <property type="match status" value="1"/>
</dbReference>
<evidence type="ECO:0000256" key="10">
    <source>
        <dbReference type="SAM" id="MobiDB-lite"/>
    </source>
</evidence>
<dbReference type="InterPro" id="IPR006260">
    <property type="entry name" value="TonB/TolA_C"/>
</dbReference>
<keyword evidence="9" id="KW-0472">Membrane</keyword>
<evidence type="ECO:0000256" key="3">
    <source>
        <dbReference type="ARBA" id="ARBA00022448"/>
    </source>
</evidence>
<evidence type="ECO:0000256" key="9">
    <source>
        <dbReference type="ARBA" id="ARBA00023136"/>
    </source>
</evidence>
<comment type="subcellular location">
    <subcellularLocation>
        <location evidence="1">Cell inner membrane</location>
        <topology evidence="1">Single-pass membrane protein</topology>
        <orientation evidence="1">Periplasmic side</orientation>
    </subcellularLocation>
</comment>
<dbReference type="PROSITE" id="PS52015">
    <property type="entry name" value="TONB_CTD"/>
    <property type="match status" value="1"/>
</dbReference>
<dbReference type="EMBL" id="JAUEDK010000022">
    <property type="protein sequence ID" value="MDN0075814.1"/>
    <property type="molecule type" value="Genomic_DNA"/>
</dbReference>
<dbReference type="RefSeq" id="WP_289830456.1">
    <property type="nucleotide sequence ID" value="NZ_JAUEDK010000022.1"/>
</dbReference>
<dbReference type="Pfam" id="PF03544">
    <property type="entry name" value="TonB_C"/>
    <property type="match status" value="1"/>
</dbReference>
<name>A0ABT7XPU0_9NEIS</name>
<dbReference type="PANTHER" id="PTHR33446">
    <property type="entry name" value="PROTEIN TONB-RELATED"/>
    <property type="match status" value="1"/>
</dbReference>
<evidence type="ECO:0000256" key="2">
    <source>
        <dbReference type="ARBA" id="ARBA00006555"/>
    </source>
</evidence>
<dbReference type="PANTHER" id="PTHR33446:SF2">
    <property type="entry name" value="PROTEIN TONB"/>
    <property type="match status" value="1"/>
</dbReference>
<feature type="domain" description="TonB C-terminal" evidence="11">
    <location>
        <begin position="176"/>
        <end position="268"/>
    </location>
</feature>
<comment type="caution">
    <text evidence="12">The sequence shown here is derived from an EMBL/GenBank/DDBJ whole genome shotgun (WGS) entry which is preliminary data.</text>
</comment>
<dbReference type="InterPro" id="IPR051045">
    <property type="entry name" value="TonB-dependent_transducer"/>
</dbReference>
<keyword evidence="5" id="KW-0997">Cell inner membrane</keyword>
<accession>A0ABT7XPU0</accession>
<dbReference type="SUPFAM" id="SSF74653">
    <property type="entry name" value="TolA/TonB C-terminal domain"/>
    <property type="match status" value="1"/>
</dbReference>
<keyword evidence="8" id="KW-1133">Transmembrane helix</keyword>
<keyword evidence="6" id="KW-0812">Transmembrane</keyword>
<evidence type="ECO:0000256" key="4">
    <source>
        <dbReference type="ARBA" id="ARBA00022475"/>
    </source>
</evidence>
<evidence type="ECO:0000259" key="11">
    <source>
        <dbReference type="PROSITE" id="PS52015"/>
    </source>
</evidence>
<feature type="region of interest" description="Disordered" evidence="10">
    <location>
        <begin position="56"/>
        <end position="198"/>
    </location>
</feature>
<evidence type="ECO:0000256" key="7">
    <source>
        <dbReference type="ARBA" id="ARBA00022927"/>
    </source>
</evidence>
<evidence type="ECO:0000256" key="8">
    <source>
        <dbReference type="ARBA" id="ARBA00022989"/>
    </source>
</evidence>
<feature type="compositionally biased region" description="Polar residues" evidence="10">
    <location>
        <begin position="88"/>
        <end position="98"/>
    </location>
</feature>
<organism evidence="12 13">
    <name type="scientific">Crenobacter oryzisoli</name>
    <dbReference type="NCBI Taxonomy" id="3056844"/>
    <lineage>
        <taxon>Bacteria</taxon>
        <taxon>Pseudomonadati</taxon>
        <taxon>Pseudomonadota</taxon>
        <taxon>Betaproteobacteria</taxon>
        <taxon>Neisseriales</taxon>
        <taxon>Neisseriaceae</taxon>
        <taxon>Crenobacter</taxon>
    </lineage>
</organism>
<comment type="similarity">
    <text evidence="2">Belongs to the TonB family.</text>
</comment>
<gene>
    <name evidence="12" type="ORF">QU481_13050</name>
</gene>
<proteinExistence type="inferred from homology"/>
<keyword evidence="7" id="KW-0653">Protein transport</keyword>
<feature type="compositionally biased region" description="Gly residues" evidence="10">
    <location>
        <begin position="154"/>
        <end position="172"/>
    </location>
</feature>
<feature type="compositionally biased region" description="Low complexity" evidence="10">
    <location>
        <begin position="110"/>
        <end position="129"/>
    </location>
</feature>
<keyword evidence="13" id="KW-1185">Reference proteome</keyword>